<dbReference type="AlphaFoldDB" id="X0T0F4"/>
<sequence length="40" mass="4561">MFYIKTVFTERAGALAKQSEKAGRKIVDDFEAALRRTREG</sequence>
<evidence type="ECO:0000313" key="1">
    <source>
        <dbReference type="EMBL" id="GAF80866.1"/>
    </source>
</evidence>
<protein>
    <submittedName>
        <fullName evidence="1">Uncharacterized protein</fullName>
    </submittedName>
</protein>
<reference evidence="1" key="1">
    <citation type="journal article" date="2014" name="Front. Microbiol.">
        <title>High frequency of phylogenetically diverse reductive dehalogenase-homologous genes in deep subseafloor sedimentary metagenomes.</title>
        <authorList>
            <person name="Kawai M."/>
            <person name="Futagami T."/>
            <person name="Toyoda A."/>
            <person name="Takaki Y."/>
            <person name="Nishi S."/>
            <person name="Hori S."/>
            <person name="Arai W."/>
            <person name="Tsubouchi T."/>
            <person name="Morono Y."/>
            <person name="Uchiyama I."/>
            <person name="Ito T."/>
            <person name="Fujiyama A."/>
            <person name="Inagaki F."/>
            <person name="Takami H."/>
        </authorList>
    </citation>
    <scope>NUCLEOTIDE SEQUENCE</scope>
    <source>
        <strain evidence="1">Expedition CK06-06</strain>
    </source>
</reference>
<comment type="caution">
    <text evidence="1">The sequence shown here is derived from an EMBL/GenBank/DDBJ whole genome shotgun (WGS) entry which is preliminary data.</text>
</comment>
<name>X0T0F4_9ZZZZ</name>
<organism evidence="1">
    <name type="scientific">marine sediment metagenome</name>
    <dbReference type="NCBI Taxonomy" id="412755"/>
    <lineage>
        <taxon>unclassified sequences</taxon>
        <taxon>metagenomes</taxon>
        <taxon>ecological metagenomes</taxon>
    </lineage>
</organism>
<gene>
    <name evidence="1" type="ORF">S01H1_18473</name>
</gene>
<proteinExistence type="predicted"/>
<dbReference type="EMBL" id="BARS01009880">
    <property type="protein sequence ID" value="GAF80866.1"/>
    <property type="molecule type" value="Genomic_DNA"/>
</dbReference>
<accession>X0T0F4</accession>